<dbReference type="AlphaFoldDB" id="A0A2T5FUB2"/>
<sequence length="143" mass="14601">MIPAAGWAATPVKHFPAGGAVPAGAAAPGTGPAFSGAVLAGDTLYVSGTTDMDRATGKPPADPKAGAKLVLDNIKRTVEGAGLTMDDLVWVQVFASDLDYYAAFNEVYRTYFKGPLPARAFIGSGSLLGGAHFEVMGIAVKSK</sequence>
<dbReference type="Proteomes" id="UP000244162">
    <property type="component" value="Unassembled WGS sequence"/>
</dbReference>
<dbReference type="CDD" id="cd00448">
    <property type="entry name" value="YjgF_YER057c_UK114_family"/>
    <property type="match status" value="1"/>
</dbReference>
<evidence type="ECO:0000313" key="2">
    <source>
        <dbReference type="Proteomes" id="UP000244162"/>
    </source>
</evidence>
<accession>A0A2T5FUB2</accession>
<evidence type="ECO:0000313" key="1">
    <source>
        <dbReference type="EMBL" id="PTQ07871.1"/>
    </source>
</evidence>
<dbReference type="PANTHER" id="PTHR11803:SF39">
    <property type="entry name" value="2-IMINOBUTANOATE_2-IMINOPROPANOATE DEAMINASE"/>
    <property type="match status" value="1"/>
</dbReference>
<dbReference type="PANTHER" id="PTHR11803">
    <property type="entry name" value="2-IMINOBUTANOATE/2-IMINOPROPANOATE DEAMINASE RIDA"/>
    <property type="match status" value="1"/>
</dbReference>
<name>A0A2T5FUB2_9SPHN</name>
<organism evidence="1 2">
    <name type="scientific">Sphingomonas oleivorans</name>
    <dbReference type="NCBI Taxonomy" id="1735121"/>
    <lineage>
        <taxon>Bacteria</taxon>
        <taxon>Pseudomonadati</taxon>
        <taxon>Pseudomonadota</taxon>
        <taxon>Alphaproteobacteria</taxon>
        <taxon>Sphingomonadales</taxon>
        <taxon>Sphingomonadaceae</taxon>
        <taxon>Sphingomonas</taxon>
    </lineage>
</organism>
<dbReference type="GO" id="GO:0005829">
    <property type="term" value="C:cytosol"/>
    <property type="evidence" value="ECO:0007669"/>
    <property type="project" value="TreeGrafter"/>
</dbReference>
<dbReference type="SUPFAM" id="SSF55298">
    <property type="entry name" value="YjgF-like"/>
    <property type="match status" value="1"/>
</dbReference>
<dbReference type="Pfam" id="PF01042">
    <property type="entry name" value="Ribonuc_L-PSP"/>
    <property type="match status" value="1"/>
</dbReference>
<proteinExistence type="predicted"/>
<dbReference type="InterPro" id="IPR006175">
    <property type="entry name" value="YjgF/YER057c/UK114"/>
</dbReference>
<dbReference type="GO" id="GO:0019239">
    <property type="term" value="F:deaminase activity"/>
    <property type="evidence" value="ECO:0007669"/>
    <property type="project" value="TreeGrafter"/>
</dbReference>
<dbReference type="EMBL" id="NWBU01000017">
    <property type="protein sequence ID" value="PTQ07871.1"/>
    <property type="molecule type" value="Genomic_DNA"/>
</dbReference>
<keyword evidence="2" id="KW-1185">Reference proteome</keyword>
<comment type="caution">
    <text evidence="1">The sequence shown here is derived from an EMBL/GenBank/DDBJ whole genome shotgun (WGS) entry which is preliminary data.</text>
</comment>
<dbReference type="InterPro" id="IPR035959">
    <property type="entry name" value="RutC-like_sf"/>
</dbReference>
<gene>
    <name evidence="1" type="ORF">CLG96_16385</name>
</gene>
<reference evidence="1 2" key="1">
    <citation type="submission" date="2017-09" db="EMBL/GenBank/DDBJ databases">
        <title>Sphingomonas panjinensis sp.nov., isolated from oil-contaminated soil.</title>
        <authorList>
            <person name="Wang L."/>
            <person name="Chen L."/>
        </authorList>
    </citation>
    <scope>NUCLEOTIDE SEQUENCE [LARGE SCALE GENOMIC DNA]</scope>
    <source>
        <strain evidence="1 2">FW-11</strain>
    </source>
</reference>
<dbReference type="OrthoDB" id="9808943at2"/>
<dbReference type="Gene3D" id="3.30.1330.40">
    <property type="entry name" value="RutC-like"/>
    <property type="match status" value="1"/>
</dbReference>
<protein>
    <submittedName>
        <fullName evidence="1">Reactive intermediate/imine deaminase</fullName>
    </submittedName>
</protein>